<dbReference type="SUPFAM" id="SSF50998">
    <property type="entry name" value="Quinoprotein alcohol dehydrogenase-like"/>
    <property type="match status" value="1"/>
</dbReference>
<dbReference type="InterPro" id="IPR011047">
    <property type="entry name" value="Quinoprotein_ADH-like_sf"/>
</dbReference>
<dbReference type="PANTHER" id="PTHR19879:SF7">
    <property type="entry name" value="PROTEASOMAL ATPASE-ASSOCIATED FACTOR 1"/>
    <property type="match status" value="1"/>
</dbReference>
<evidence type="ECO:0000256" key="1">
    <source>
        <dbReference type="ARBA" id="ARBA00022574"/>
    </source>
</evidence>
<dbReference type="GO" id="GO:0016251">
    <property type="term" value="F:RNA polymerase II general transcription initiation factor activity"/>
    <property type="evidence" value="ECO:0007669"/>
    <property type="project" value="TreeGrafter"/>
</dbReference>
<accession>A0A644YTL5</accession>
<dbReference type="Gene3D" id="2.130.10.10">
    <property type="entry name" value="YVTN repeat-like/Quinoprotein amine dehydrogenase"/>
    <property type="match status" value="4"/>
</dbReference>
<dbReference type="PRINTS" id="PR00320">
    <property type="entry name" value="GPROTEINBRPT"/>
</dbReference>
<dbReference type="PROSITE" id="PS00678">
    <property type="entry name" value="WD_REPEATS_1"/>
    <property type="match status" value="2"/>
</dbReference>
<dbReference type="InterPro" id="IPR015943">
    <property type="entry name" value="WD40/YVTN_repeat-like_dom_sf"/>
</dbReference>
<evidence type="ECO:0000313" key="3">
    <source>
        <dbReference type="EMBL" id="MPM31902.1"/>
    </source>
</evidence>
<reference evidence="3" key="1">
    <citation type="submission" date="2019-08" db="EMBL/GenBank/DDBJ databases">
        <authorList>
            <person name="Kucharzyk K."/>
            <person name="Murdoch R.W."/>
            <person name="Higgins S."/>
            <person name="Loffler F."/>
        </authorList>
    </citation>
    <scope>NUCLEOTIDE SEQUENCE</scope>
</reference>
<sequence length="617" mass="67363">MLTGSDDCTVKFWDLKSGKEVRTIDVFSQPVKKIAVSPTGNVFACGSNKKEKALKIFELSTSKELISLPAVNGEILDISFSTDGSKLLAVIEEDGFVTKVQVYDWEKGLLLKSPDLSSNEFVRAARFAMGDKFIITAGKRLSNVGDQNISLWNTISGSREETFKNTPADINQVLVSNDGASFFAGGNNLQVWDISTKSIKTSFNASSAFISTSGDSKKAVICRGKDIVLKDLESGNDVGVIKNAHQGMVSKAIFVKDNNYVVSVGKDKDVKLWNTDAFLQIPMFSKAPVESISEFVIAEKGNVIFYLLESGAIVKFDIRDGKFSPFMRNEDGTPLFKTSDISWHEPSRTLFLVPEASKDVIAFSVRYSKAKKYTVSTSYINKVDTDPSSTLLAVAAKDNSVIIYSLTDSVQKFKMVGHINAINCVAFSADGKKIYSAGADKTLKEWDVLTGTLIKSYSVNQPVNHIAVSPDNTLIATSGGDKNNSKSTTQELILWGTDMIPKILSGHTKPTLSSIFSSDSKKLISTSADNSAILWDLATLRPIKKIDRHTRAVTSAGFINPEGILVTASTDGLCSFYTPAGDPIFSLALFSQGKEHVVFTPENFTHVQEMELKIYIF</sequence>
<dbReference type="AlphaFoldDB" id="A0A644YTL5"/>
<keyword evidence="1" id="KW-0853">WD repeat</keyword>
<dbReference type="PROSITE" id="PS50082">
    <property type="entry name" value="WD_REPEATS_2"/>
    <property type="match status" value="4"/>
</dbReference>
<dbReference type="EMBL" id="VSSQ01006209">
    <property type="protein sequence ID" value="MPM31902.1"/>
    <property type="molecule type" value="Genomic_DNA"/>
</dbReference>
<dbReference type="SUPFAM" id="SSF50978">
    <property type="entry name" value="WD40 repeat-like"/>
    <property type="match status" value="1"/>
</dbReference>
<dbReference type="InterPro" id="IPR019775">
    <property type="entry name" value="WD40_repeat_CS"/>
</dbReference>
<dbReference type="GO" id="GO:0005669">
    <property type="term" value="C:transcription factor TFIID complex"/>
    <property type="evidence" value="ECO:0007669"/>
    <property type="project" value="TreeGrafter"/>
</dbReference>
<gene>
    <name evidence="3" type="ORF">SDC9_78459</name>
</gene>
<dbReference type="InterPro" id="IPR020472">
    <property type="entry name" value="WD40_PAC1"/>
</dbReference>
<keyword evidence="2" id="KW-0677">Repeat</keyword>
<organism evidence="3">
    <name type="scientific">bioreactor metagenome</name>
    <dbReference type="NCBI Taxonomy" id="1076179"/>
    <lineage>
        <taxon>unclassified sequences</taxon>
        <taxon>metagenomes</taxon>
        <taxon>ecological metagenomes</taxon>
    </lineage>
</organism>
<dbReference type="PROSITE" id="PS50294">
    <property type="entry name" value="WD_REPEATS_REGION"/>
    <property type="match status" value="4"/>
</dbReference>
<dbReference type="Pfam" id="PF00400">
    <property type="entry name" value="WD40"/>
    <property type="match status" value="6"/>
</dbReference>
<dbReference type="SMART" id="SM00320">
    <property type="entry name" value="WD40"/>
    <property type="match status" value="9"/>
</dbReference>
<proteinExistence type="predicted"/>
<name>A0A644YTL5_9ZZZZ</name>
<comment type="caution">
    <text evidence="3">The sequence shown here is derived from an EMBL/GenBank/DDBJ whole genome shotgun (WGS) entry which is preliminary data.</text>
</comment>
<evidence type="ECO:0008006" key="4">
    <source>
        <dbReference type="Google" id="ProtNLM"/>
    </source>
</evidence>
<dbReference type="InterPro" id="IPR036322">
    <property type="entry name" value="WD40_repeat_dom_sf"/>
</dbReference>
<dbReference type="InterPro" id="IPR001680">
    <property type="entry name" value="WD40_rpt"/>
</dbReference>
<protein>
    <recommendedName>
        <fullName evidence="4">Anaphase-promoting complex subunit 4 WD40 domain-containing protein</fullName>
    </recommendedName>
</protein>
<dbReference type="PANTHER" id="PTHR19879">
    <property type="entry name" value="TRANSCRIPTION INITIATION FACTOR TFIID"/>
    <property type="match status" value="1"/>
</dbReference>
<dbReference type="GO" id="GO:0006367">
    <property type="term" value="P:transcription initiation at RNA polymerase II promoter"/>
    <property type="evidence" value="ECO:0007669"/>
    <property type="project" value="TreeGrafter"/>
</dbReference>
<evidence type="ECO:0000256" key="2">
    <source>
        <dbReference type="ARBA" id="ARBA00022737"/>
    </source>
</evidence>